<dbReference type="SUPFAM" id="SSF48726">
    <property type="entry name" value="Immunoglobulin"/>
    <property type="match status" value="1"/>
</dbReference>
<evidence type="ECO:0000256" key="5">
    <source>
        <dbReference type="SAM" id="MobiDB-lite"/>
    </source>
</evidence>
<protein>
    <submittedName>
        <fullName evidence="9">T-cell surface antigen CD2</fullName>
    </submittedName>
</protein>
<dbReference type="PANTHER" id="PTHR12080">
    <property type="entry name" value="SIGNALING LYMPHOCYTIC ACTIVATION MOLECULE"/>
    <property type="match status" value="1"/>
</dbReference>
<evidence type="ECO:0000313" key="8">
    <source>
        <dbReference type="Proteomes" id="UP000695026"/>
    </source>
</evidence>
<feature type="compositionally biased region" description="Basic residues" evidence="5">
    <location>
        <begin position="307"/>
        <end position="316"/>
    </location>
</feature>
<organism evidence="8 9">
    <name type="scientific">Python bivittatus</name>
    <name type="common">Burmese python</name>
    <name type="synonym">Python molurus bivittatus</name>
    <dbReference type="NCBI Taxonomy" id="176946"/>
    <lineage>
        <taxon>Eukaryota</taxon>
        <taxon>Metazoa</taxon>
        <taxon>Chordata</taxon>
        <taxon>Craniata</taxon>
        <taxon>Vertebrata</taxon>
        <taxon>Euteleostomi</taxon>
        <taxon>Lepidosauria</taxon>
        <taxon>Squamata</taxon>
        <taxon>Bifurcata</taxon>
        <taxon>Unidentata</taxon>
        <taxon>Episquamata</taxon>
        <taxon>Toxicofera</taxon>
        <taxon>Serpentes</taxon>
        <taxon>Henophidia</taxon>
        <taxon>Pythonidae</taxon>
        <taxon>Python</taxon>
    </lineage>
</organism>
<feature type="transmembrane region" description="Helical" evidence="6">
    <location>
        <begin position="210"/>
        <end position="236"/>
    </location>
</feature>
<comment type="subcellular location">
    <subcellularLocation>
        <location evidence="1">Membrane</location>
    </subcellularLocation>
</comment>
<proteinExistence type="predicted"/>
<dbReference type="InterPro" id="IPR036179">
    <property type="entry name" value="Ig-like_dom_sf"/>
</dbReference>
<dbReference type="PRINTS" id="PR01870">
    <property type="entry name" value="CD2ANTIGEN"/>
</dbReference>
<evidence type="ECO:0000256" key="6">
    <source>
        <dbReference type="SAM" id="Phobius"/>
    </source>
</evidence>
<accession>A0A9F5N7G3</accession>
<gene>
    <name evidence="9" type="primary">CD2</name>
</gene>
<feature type="compositionally biased region" description="Pro residues" evidence="5">
    <location>
        <begin position="297"/>
        <end position="306"/>
    </location>
</feature>
<feature type="chain" id="PRO_5039898493" evidence="7">
    <location>
        <begin position="25"/>
        <end position="316"/>
    </location>
</feature>
<keyword evidence="2 7" id="KW-0732">Signal</keyword>
<keyword evidence="6" id="KW-1133">Transmembrane helix</keyword>
<dbReference type="KEGG" id="pbi:107326701"/>
<evidence type="ECO:0000256" key="3">
    <source>
        <dbReference type="ARBA" id="ARBA00023136"/>
    </source>
</evidence>
<dbReference type="InterPro" id="IPR015632">
    <property type="entry name" value="CD2"/>
</dbReference>
<evidence type="ECO:0000313" key="9">
    <source>
        <dbReference type="RefSeq" id="XP_025032948.1"/>
    </source>
</evidence>
<evidence type="ECO:0000256" key="7">
    <source>
        <dbReference type="SAM" id="SignalP"/>
    </source>
</evidence>
<keyword evidence="4" id="KW-0325">Glycoprotein</keyword>
<dbReference type="Gene3D" id="2.60.40.10">
    <property type="entry name" value="Immunoglobulins"/>
    <property type="match status" value="2"/>
</dbReference>
<dbReference type="CTD" id="914"/>
<dbReference type="OMA" id="NTMACTL"/>
<evidence type="ECO:0000256" key="4">
    <source>
        <dbReference type="ARBA" id="ARBA00023180"/>
    </source>
</evidence>
<keyword evidence="3 6" id="KW-0472">Membrane</keyword>
<evidence type="ECO:0000256" key="1">
    <source>
        <dbReference type="ARBA" id="ARBA00004370"/>
    </source>
</evidence>
<dbReference type="OrthoDB" id="9038080at2759"/>
<evidence type="ECO:0000256" key="2">
    <source>
        <dbReference type="ARBA" id="ARBA00022729"/>
    </source>
</evidence>
<dbReference type="GO" id="GO:0016020">
    <property type="term" value="C:membrane"/>
    <property type="evidence" value="ECO:0007669"/>
    <property type="project" value="UniProtKB-SubCell"/>
</dbReference>
<dbReference type="InterPro" id="IPR015631">
    <property type="entry name" value="CD2/SLAM_rcpt"/>
</dbReference>
<dbReference type="RefSeq" id="XP_025032948.1">
    <property type="nucleotide sequence ID" value="XM_025177180.1"/>
</dbReference>
<feature type="region of interest" description="Disordered" evidence="5">
    <location>
        <begin position="259"/>
        <end position="316"/>
    </location>
</feature>
<sequence>MNVGNPFLIKFLIILFSLKGSVSTIHGRLGSQIILSALSHSGEPHFIQWTKGSTLIAECLVNSNNSKAEQKEYHAFCNGSLKINTLKKKDAGNYEVEIFDKGGKRLHHEIITLQVDELLLQPKLIELCSKRILKCEVKSSEKPKPRFKLFQNTQETETFQGPVYDNATWKVTLQLKVLSGKFRCEIEVNSEKNHTEKEITCAGQDFPHSIPMFLILAITGGVVTLIVFMALIIYCIRKKKAKRREREAQEHALQVQIESHMQQRKLPQIPAYSDSNPPAQKSRLPPPCSELQQQNGPLPPKSCPHPKPPRRMKERP</sequence>
<dbReference type="Proteomes" id="UP000695026">
    <property type="component" value="Unplaced"/>
</dbReference>
<dbReference type="AlphaFoldDB" id="A0A9F5N7G3"/>
<dbReference type="InterPro" id="IPR013783">
    <property type="entry name" value="Ig-like_fold"/>
</dbReference>
<keyword evidence="8" id="KW-1185">Reference proteome</keyword>
<keyword evidence="6" id="KW-0812">Transmembrane</keyword>
<feature type="signal peptide" evidence="7">
    <location>
        <begin position="1"/>
        <end position="24"/>
    </location>
</feature>
<name>A0A9F5N7G3_PYTBI</name>
<dbReference type="PANTHER" id="PTHR12080:SF54">
    <property type="entry name" value="T-CELL SURFACE ANTIGEN CD2"/>
    <property type="match status" value="1"/>
</dbReference>
<dbReference type="GeneID" id="107326701"/>
<reference evidence="9" key="1">
    <citation type="submission" date="2025-08" db="UniProtKB">
        <authorList>
            <consortium name="RefSeq"/>
        </authorList>
    </citation>
    <scope>IDENTIFICATION</scope>
    <source>
        <tissue evidence="9">Liver</tissue>
    </source>
</reference>